<sequence>MFDQIELDSESERLRKEQQMSALREEKKMILKRRLKDAMHREGRKSKTRLNTANPTTLTESMRLQTAN</sequence>
<proteinExistence type="predicted"/>
<evidence type="ECO:0000313" key="3">
    <source>
        <dbReference type="WBParaSite" id="GPLIN_000570200"/>
    </source>
</evidence>
<feature type="compositionally biased region" description="Polar residues" evidence="1">
    <location>
        <begin position="49"/>
        <end position="68"/>
    </location>
</feature>
<reference evidence="2" key="2">
    <citation type="submission" date="2014-05" db="EMBL/GenBank/DDBJ databases">
        <title>The genome and life-stage specific transcriptomes of Globodera pallida elucidate key aspects of plant parasitism by a cyst nematode.</title>
        <authorList>
            <person name="Cotton J.A."/>
            <person name="Lilley C.J."/>
            <person name="Jones L.M."/>
            <person name="Kikuchi T."/>
            <person name="Reid A.J."/>
            <person name="Thorpe P."/>
            <person name="Tsai I.J."/>
            <person name="Beasley H."/>
            <person name="Blok V."/>
            <person name="Cock P.J.A."/>
            <person name="Van den Akker S.E."/>
            <person name="Holroyd N."/>
            <person name="Hunt M."/>
            <person name="Mantelin S."/>
            <person name="Naghra H."/>
            <person name="Pain A."/>
            <person name="Palomares-Rius J.E."/>
            <person name="Zarowiecki M."/>
            <person name="Berriman M."/>
            <person name="Jones J.T."/>
            <person name="Urwin P.E."/>
        </authorList>
    </citation>
    <scope>NUCLEOTIDE SEQUENCE [LARGE SCALE GENOMIC DNA]</scope>
    <source>
        <strain evidence="2">Lindley</strain>
    </source>
</reference>
<feature type="region of interest" description="Disordered" evidence="1">
    <location>
        <begin position="1"/>
        <end position="68"/>
    </location>
</feature>
<accession>A0A183BYL2</accession>
<organism evidence="2 3">
    <name type="scientific">Globodera pallida</name>
    <name type="common">Potato cyst nematode worm</name>
    <name type="synonym">Heterodera pallida</name>
    <dbReference type="NCBI Taxonomy" id="36090"/>
    <lineage>
        <taxon>Eukaryota</taxon>
        <taxon>Metazoa</taxon>
        <taxon>Ecdysozoa</taxon>
        <taxon>Nematoda</taxon>
        <taxon>Chromadorea</taxon>
        <taxon>Rhabditida</taxon>
        <taxon>Tylenchina</taxon>
        <taxon>Tylenchomorpha</taxon>
        <taxon>Tylenchoidea</taxon>
        <taxon>Heteroderidae</taxon>
        <taxon>Heteroderinae</taxon>
        <taxon>Globodera</taxon>
    </lineage>
</organism>
<name>A0A183BYL2_GLOPA</name>
<protein>
    <submittedName>
        <fullName evidence="3">Smoothelin domain-containing protein</fullName>
    </submittedName>
</protein>
<dbReference type="Proteomes" id="UP000050741">
    <property type="component" value="Unassembled WGS sequence"/>
</dbReference>
<evidence type="ECO:0000313" key="2">
    <source>
        <dbReference type="Proteomes" id="UP000050741"/>
    </source>
</evidence>
<reference evidence="3" key="3">
    <citation type="submission" date="2016-06" db="UniProtKB">
        <authorList>
            <consortium name="WormBaseParasite"/>
        </authorList>
    </citation>
    <scope>IDENTIFICATION</scope>
</reference>
<feature type="compositionally biased region" description="Basic and acidic residues" evidence="1">
    <location>
        <begin position="10"/>
        <end position="29"/>
    </location>
</feature>
<evidence type="ECO:0000256" key="1">
    <source>
        <dbReference type="SAM" id="MobiDB-lite"/>
    </source>
</evidence>
<reference evidence="2" key="1">
    <citation type="submission" date="2013-12" db="EMBL/GenBank/DDBJ databases">
        <authorList>
            <person name="Aslett M."/>
        </authorList>
    </citation>
    <scope>NUCLEOTIDE SEQUENCE [LARGE SCALE GENOMIC DNA]</scope>
    <source>
        <strain evidence="2">Lindley</strain>
    </source>
</reference>
<dbReference type="WBParaSite" id="GPLIN_000570200">
    <property type="protein sequence ID" value="GPLIN_000570200"/>
    <property type="gene ID" value="GPLIN_000570200"/>
</dbReference>
<dbReference type="AlphaFoldDB" id="A0A183BYL2"/>
<keyword evidence="2" id="KW-1185">Reference proteome</keyword>